<dbReference type="SFLD" id="SFLDG01168">
    <property type="entry name" value="Ferric_reductase_subgroup_(FRE"/>
    <property type="match status" value="1"/>
</dbReference>
<evidence type="ECO:0000256" key="5">
    <source>
        <dbReference type="ARBA" id="ARBA00023065"/>
    </source>
</evidence>
<keyword evidence="6 7" id="KW-0472">Membrane</keyword>
<feature type="transmembrane region" description="Helical" evidence="7">
    <location>
        <begin position="397"/>
        <end position="417"/>
    </location>
</feature>
<dbReference type="PANTHER" id="PTHR32361:SF9">
    <property type="entry name" value="FERRIC REDUCTASE TRANSMEMBRANE COMPONENT 3-RELATED"/>
    <property type="match status" value="1"/>
</dbReference>
<dbReference type="AlphaFoldDB" id="A0A0D2EBK1"/>
<evidence type="ECO:0000256" key="7">
    <source>
        <dbReference type="SAM" id="Phobius"/>
    </source>
</evidence>
<dbReference type="Pfam" id="PF01794">
    <property type="entry name" value="Ferric_reduct"/>
    <property type="match status" value="1"/>
</dbReference>
<feature type="transmembrane region" description="Helical" evidence="7">
    <location>
        <begin position="333"/>
        <end position="356"/>
    </location>
</feature>
<feature type="transmembrane region" description="Helical" evidence="7">
    <location>
        <begin position="191"/>
        <end position="212"/>
    </location>
</feature>
<dbReference type="GeneID" id="27355839"/>
<organism evidence="10 11">
    <name type="scientific">Exophiala oligosperma</name>
    <dbReference type="NCBI Taxonomy" id="215243"/>
    <lineage>
        <taxon>Eukaryota</taxon>
        <taxon>Fungi</taxon>
        <taxon>Dikarya</taxon>
        <taxon>Ascomycota</taxon>
        <taxon>Pezizomycotina</taxon>
        <taxon>Eurotiomycetes</taxon>
        <taxon>Chaetothyriomycetidae</taxon>
        <taxon>Chaetothyriales</taxon>
        <taxon>Herpotrichiellaceae</taxon>
        <taxon>Exophiala</taxon>
    </lineage>
</organism>
<dbReference type="CDD" id="cd06186">
    <property type="entry name" value="NOX_Duox_like_FAD_NADP"/>
    <property type="match status" value="1"/>
</dbReference>
<sequence>MASLATIRVLALSALLGLSHCMVSTGRDGHGLIGYGIKMYYPNCCSACRNVLSRSQLNCSESMNMDGMAGMHMSGSDFTTSAECYATDDNFLRSMAFCISERCPHDPSVKNLQDWQIERWWRMNIPGTAAVQPEPKETYQEALAKAKTTPSETITSGSPLNGTMLVSDDDYQPNWNANNAFEHVEILHERYGLVVFLSGVVIPIGFSLLRFLPFPTRWTTLFNAVIVDPPAFGHRHKVPILWGLTNMPTRGQALFVLYLTVINVLLCCVGYSSTQPNAWYPNNSGREILTYVTNRCGVLSFANIPLLILYAGRNNVLLWLTNWSHETFLLLHRYVATIATLQAIIHSLIYLRIYVVNGNHSSESKLSYWYWGIIATIGMSILLPMSMLPLRRLFYEAFLLWHIAISVLVVVGCYLHIYDRFEHQWGYEVWIYVSFAVWGFDRLLRLARLAGNGLRWADVTIIDDDYLRVDISGVGGDGHAYLYFPTLTWRVWENHPFSVASTVLSGPTQRALATPTSSSTDVEKNEGIITSNVVVGMSAHSLDGGSDKEHAQGQQEQPKLAMTFLLRGRGGLTSLLRSSTRLPVLVESPYGRQNSTFSKHPTLICVAGGVGITTVLPLLRSHPGRSKLLWGVRTRSLVDALSNELAGVEKEVFVGKRMNVCEELEREVDGANPRQQHPVVVVSGPDGLADDVRNAVCEIAKKRGRNISIKLVEESFSW</sequence>
<dbReference type="STRING" id="215243.A0A0D2EBK1"/>
<comment type="subcellular location">
    <subcellularLocation>
        <location evidence="1">Membrane</location>
        <topology evidence="1">Multi-pass membrane protein</topology>
    </subcellularLocation>
</comment>
<protein>
    <recommendedName>
        <fullName evidence="9">Ferric oxidoreductase domain-containing protein</fullName>
    </recommendedName>
</protein>
<keyword evidence="3 7" id="KW-0812">Transmembrane</keyword>
<evidence type="ECO:0000259" key="9">
    <source>
        <dbReference type="Pfam" id="PF01794"/>
    </source>
</evidence>
<evidence type="ECO:0000256" key="8">
    <source>
        <dbReference type="SAM" id="SignalP"/>
    </source>
</evidence>
<evidence type="ECO:0000313" key="10">
    <source>
        <dbReference type="EMBL" id="KIW45369.1"/>
    </source>
</evidence>
<dbReference type="SFLD" id="SFLDS00052">
    <property type="entry name" value="Ferric_Reductase_Domain"/>
    <property type="match status" value="1"/>
</dbReference>
<evidence type="ECO:0000256" key="1">
    <source>
        <dbReference type="ARBA" id="ARBA00004141"/>
    </source>
</evidence>
<dbReference type="PANTHER" id="PTHR32361">
    <property type="entry name" value="FERRIC/CUPRIC REDUCTASE TRANSMEMBRANE COMPONENT"/>
    <property type="match status" value="1"/>
</dbReference>
<accession>A0A0D2EBK1</accession>
<keyword evidence="2" id="KW-0813">Transport</keyword>
<dbReference type="GO" id="GO:0006826">
    <property type="term" value="P:iron ion transport"/>
    <property type="evidence" value="ECO:0007669"/>
    <property type="project" value="TreeGrafter"/>
</dbReference>
<proteinExistence type="predicted"/>
<evidence type="ECO:0000313" key="11">
    <source>
        <dbReference type="Proteomes" id="UP000053342"/>
    </source>
</evidence>
<dbReference type="InterPro" id="IPR013130">
    <property type="entry name" value="Fe3_Rdtase_TM_dom"/>
</dbReference>
<dbReference type="GO" id="GO:0006879">
    <property type="term" value="P:intracellular iron ion homeostasis"/>
    <property type="evidence" value="ECO:0007669"/>
    <property type="project" value="TreeGrafter"/>
</dbReference>
<evidence type="ECO:0000256" key="3">
    <source>
        <dbReference type="ARBA" id="ARBA00022692"/>
    </source>
</evidence>
<keyword evidence="4 7" id="KW-1133">Transmembrane helix</keyword>
<dbReference type="SUPFAM" id="SSF52343">
    <property type="entry name" value="Ferredoxin reductase-like, C-terminal NADP-linked domain"/>
    <property type="match status" value="1"/>
</dbReference>
<keyword evidence="5" id="KW-0406">Ion transport</keyword>
<evidence type="ECO:0000256" key="4">
    <source>
        <dbReference type="ARBA" id="ARBA00022989"/>
    </source>
</evidence>
<dbReference type="VEuPathDB" id="FungiDB:PV06_03765"/>
<feature type="transmembrane region" description="Helical" evidence="7">
    <location>
        <begin position="292"/>
        <end position="312"/>
    </location>
</feature>
<evidence type="ECO:0000256" key="2">
    <source>
        <dbReference type="ARBA" id="ARBA00022448"/>
    </source>
</evidence>
<feature type="chain" id="PRO_5002241083" description="Ferric oxidoreductase domain-containing protein" evidence="8">
    <location>
        <begin position="22"/>
        <end position="718"/>
    </location>
</feature>
<dbReference type="OrthoDB" id="167398at2759"/>
<dbReference type="GO" id="GO:0000293">
    <property type="term" value="F:ferric-chelate reductase activity"/>
    <property type="evidence" value="ECO:0007669"/>
    <property type="project" value="TreeGrafter"/>
</dbReference>
<keyword evidence="8" id="KW-0732">Signal</keyword>
<dbReference type="RefSeq" id="XP_016265585.1">
    <property type="nucleotide sequence ID" value="XM_016404580.1"/>
</dbReference>
<gene>
    <name evidence="10" type="ORF">PV06_03765</name>
</gene>
<feature type="transmembrane region" description="Helical" evidence="7">
    <location>
        <begin position="368"/>
        <end position="390"/>
    </location>
</feature>
<dbReference type="InterPro" id="IPR051410">
    <property type="entry name" value="Ferric/Cupric_Reductase"/>
</dbReference>
<keyword evidence="11" id="KW-1185">Reference proteome</keyword>
<dbReference type="InterPro" id="IPR039261">
    <property type="entry name" value="FNR_nucleotide-bd"/>
</dbReference>
<feature type="domain" description="Ferric oxidoreductase" evidence="9">
    <location>
        <begin position="296"/>
        <end position="413"/>
    </location>
</feature>
<reference evidence="10 11" key="1">
    <citation type="submission" date="2015-01" db="EMBL/GenBank/DDBJ databases">
        <title>The Genome Sequence of Exophiala oligosperma CBS72588.</title>
        <authorList>
            <consortium name="The Broad Institute Genomics Platform"/>
            <person name="Cuomo C."/>
            <person name="de Hoog S."/>
            <person name="Gorbushina A."/>
            <person name="Stielow B."/>
            <person name="Teixiera M."/>
            <person name="Abouelleil A."/>
            <person name="Chapman S.B."/>
            <person name="Priest M."/>
            <person name="Young S.K."/>
            <person name="Wortman J."/>
            <person name="Nusbaum C."/>
            <person name="Birren B."/>
        </authorList>
    </citation>
    <scope>NUCLEOTIDE SEQUENCE [LARGE SCALE GENOMIC DNA]</scope>
    <source>
        <strain evidence="10 11">CBS 72588</strain>
    </source>
</reference>
<dbReference type="GO" id="GO:0005886">
    <property type="term" value="C:plasma membrane"/>
    <property type="evidence" value="ECO:0007669"/>
    <property type="project" value="TreeGrafter"/>
</dbReference>
<feature type="transmembrane region" description="Helical" evidence="7">
    <location>
        <begin position="253"/>
        <end position="272"/>
    </location>
</feature>
<dbReference type="GO" id="GO:0015677">
    <property type="term" value="P:copper ion import"/>
    <property type="evidence" value="ECO:0007669"/>
    <property type="project" value="TreeGrafter"/>
</dbReference>
<dbReference type="Proteomes" id="UP000053342">
    <property type="component" value="Unassembled WGS sequence"/>
</dbReference>
<dbReference type="HOGENOM" id="CLU_010365_2_0_1"/>
<evidence type="ECO:0000256" key="6">
    <source>
        <dbReference type="ARBA" id="ARBA00023136"/>
    </source>
</evidence>
<dbReference type="Gene3D" id="3.40.50.80">
    <property type="entry name" value="Nucleotide-binding domain of ferredoxin-NADP reductase (FNR) module"/>
    <property type="match status" value="1"/>
</dbReference>
<feature type="signal peptide" evidence="8">
    <location>
        <begin position="1"/>
        <end position="21"/>
    </location>
</feature>
<dbReference type="EMBL" id="KN847334">
    <property type="protein sequence ID" value="KIW45369.1"/>
    <property type="molecule type" value="Genomic_DNA"/>
</dbReference>
<name>A0A0D2EBK1_9EURO</name>